<dbReference type="InterPro" id="IPR001926">
    <property type="entry name" value="TrpB-like_PALP"/>
</dbReference>
<dbReference type="GO" id="GO:0004795">
    <property type="term" value="F:threonine synthase activity"/>
    <property type="evidence" value="ECO:0007669"/>
    <property type="project" value="UniProtKB-UniRule"/>
</dbReference>
<dbReference type="GO" id="GO:0030170">
    <property type="term" value="F:pyridoxal phosphate binding"/>
    <property type="evidence" value="ECO:0007669"/>
    <property type="project" value="InterPro"/>
</dbReference>
<dbReference type="InterPro" id="IPR000634">
    <property type="entry name" value="Ser/Thr_deHydtase_PyrdxlP-BS"/>
</dbReference>
<dbReference type="Pfam" id="PF00291">
    <property type="entry name" value="PALP"/>
    <property type="match status" value="1"/>
</dbReference>
<keyword evidence="8" id="KW-0791">Threonine biosynthesis</keyword>
<proteinExistence type="inferred from homology"/>
<dbReference type="GO" id="GO:0009088">
    <property type="term" value="P:threonine biosynthetic process"/>
    <property type="evidence" value="ECO:0007669"/>
    <property type="project" value="UniProtKB-UniRule"/>
</dbReference>
<evidence type="ECO:0000256" key="6">
    <source>
        <dbReference type="ARBA" id="ARBA00018679"/>
    </source>
</evidence>
<protein>
    <recommendedName>
        <fullName evidence="6 12">Threonine synthase</fullName>
        <ecNumber evidence="5 12">4.2.3.1</ecNumber>
    </recommendedName>
</protein>
<dbReference type="PANTHER" id="PTHR48078">
    <property type="entry name" value="THREONINE DEHYDRATASE, MITOCHONDRIAL-RELATED"/>
    <property type="match status" value="1"/>
</dbReference>
<evidence type="ECO:0000256" key="12">
    <source>
        <dbReference type="NCBIfam" id="TIGR00260"/>
    </source>
</evidence>
<dbReference type="GO" id="GO:0006567">
    <property type="term" value="P:L-threonine catabolic process"/>
    <property type="evidence" value="ECO:0007669"/>
    <property type="project" value="TreeGrafter"/>
</dbReference>
<evidence type="ECO:0000256" key="7">
    <source>
        <dbReference type="ARBA" id="ARBA00022605"/>
    </source>
</evidence>
<comment type="catalytic activity">
    <reaction evidence="11">
        <text>O-phospho-L-homoserine + H2O = L-threonine + phosphate</text>
        <dbReference type="Rhea" id="RHEA:10840"/>
        <dbReference type="ChEBI" id="CHEBI:15377"/>
        <dbReference type="ChEBI" id="CHEBI:43474"/>
        <dbReference type="ChEBI" id="CHEBI:57590"/>
        <dbReference type="ChEBI" id="CHEBI:57926"/>
        <dbReference type="EC" id="4.2.3.1"/>
    </reaction>
</comment>
<evidence type="ECO:0000256" key="10">
    <source>
        <dbReference type="ARBA" id="ARBA00023239"/>
    </source>
</evidence>
<evidence type="ECO:0000259" key="14">
    <source>
        <dbReference type="Pfam" id="PF00291"/>
    </source>
</evidence>
<keyword evidence="7" id="KW-0028">Amino-acid biosynthesis</keyword>
<comment type="function">
    <text evidence="2">Catalyzes the gamma-elimination of phosphate from L-phosphohomoserine and the beta-addition of water to produce L-threonine.</text>
</comment>
<evidence type="ECO:0000256" key="8">
    <source>
        <dbReference type="ARBA" id="ARBA00022697"/>
    </source>
</evidence>
<comment type="pathway">
    <text evidence="3">Amino-acid biosynthesis; L-threonine biosynthesis; L-threonine from L-aspartate: step 5/5.</text>
</comment>
<evidence type="ECO:0000313" key="15">
    <source>
        <dbReference type="EMBL" id="PZW36210.1"/>
    </source>
</evidence>
<keyword evidence="9 13" id="KW-0663">Pyridoxal phosphate</keyword>
<comment type="similarity">
    <text evidence="4">Belongs to the threonine synthase family.</text>
</comment>
<evidence type="ECO:0000256" key="13">
    <source>
        <dbReference type="PIRSR" id="PIRSR604450-51"/>
    </source>
</evidence>
<dbReference type="GO" id="GO:0006565">
    <property type="term" value="P:L-serine catabolic process"/>
    <property type="evidence" value="ECO:0007669"/>
    <property type="project" value="TreeGrafter"/>
</dbReference>
<feature type="modified residue" description="N6-(pyridoxal phosphate)lysine" evidence="13">
    <location>
        <position position="180"/>
    </location>
</feature>
<dbReference type="InterPro" id="IPR036052">
    <property type="entry name" value="TrpB-like_PALP_sf"/>
</dbReference>
<keyword evidence="16" id="KW-1185">Reference proteome</keyword>
<comment type="caution">
    <text evidence="15">The sequence shown here is derived from an EMBL/GenBank/DDBJ whole genome shotgun (WGS) entry which is preliminary data.</text>
</comment>
<evidence type="ECO:0000256" key="9">
    <source>
        <dbReference type="ARBA" id="ARBA00022898"/>
    </source>
</evidence>
<evidence type="ECO:0000256" key="3">
    <source>
        <dbReference type="ARBA" id="ARBA00004979"/>
    </source>
</evidence>
<sequence length="475" mass="51251">MALSPDVAEVLSRISLRCVECLALYPAVEAGQSESGAAIPRYRCECGGVLDVEMDFLPSRPTYGDGQALFDFESQGCDAPTAGADWRQIFDERFSSPPIWSISTDKVLLDCSGVWRYRELILPAPEQYVISRPEGNTNLYPVGMENCPVGRAGHRHIGAYAGLETFFLKHEGENPSGSFKDRGMTVGVTMAHMLGAKAVACASTGNTSASLASYAAQAGMRGIVFLPGGNVAKGKLAQSLAYGAQTIQISGDFDDAMRLVEQVCNELGIYLLNSLNPFRVEGQKAIGFEILQQLDWQAPDWLVLPAGNLGNTSAIGKAFRQAYQLSLINQIPRIACIQAEGANPFYRSFMQNFARKESVQAQTVATAIKIGDPVSYSRARQVIEETEGVVEMVSDMEILAAKAVIDRAGIGCEPASAATLAGVRKLVDRGIIKHDERVVGILTGNLLKDTVTGLPEPESMVIEPTFDAVRKVLDF</sequence>
<evidence type="ECO:0000256" key="5">
    <source>
        <dbReference type="ARBA" id="ARBA00013028"/>
    </source>
</evidence>
<dbReference type="NCBIfam" id="TIGR00260">
    <property type="entry name" value="thrC"/>
    <property type="match status" value="1"/>
</dbReference>
<dbReference type="PROSITE" id="PS00165">
    <property type="entry name" value="DEHYDRATASE_SER_THR"/>
    <property type="match status" value="1"/>
</dbReference>
<dbReference type="Gene3D" id="3.40.50.1100">
    <property type="match status" value="2"/>
</dbReference>
<gene>
    <name evidence="15" type="ORF">EI42_00382</name>
</gene>
<evidence type="ECO:0000256" key="2">
    <source>
        <dbReference type="ARBA" id="ARBA00003648"/>
    </source>
</evidence>
<dbReference type="GO" id="GO:0004794">
    <property type="term" value="F:threonine deaminase activity"/>
    <property type="evidence" value="ECO:0007669"/>
    <property type="project" value="TreeGrafter"/>
</dbReference>
<name>A0A326UGZ2_THEHA</name>
<dbReference type="InterPro" id="IPR004450">
    <property type="entry name" value="Thr_synthase-like"/>
</dbReference>
<dbReference type="FunFam" id="3.40.50.1100:FF:000013">
    <property type="entry name" value="Threonine synthase"/>
    <property type="match status" value="1"/>
</dbReference>
<dbReference type="SUPFAM" id="SSF53686">
    <property type="entry name" value="Tryptophan synthase beta subunit-like PLP-dependent enzymes"/>
    <property type="match status" value="1"/>
</dbReference>
<evidence type="ECO:0000313" key="16">
    <source>
        <dbReference type="Proteomes" id="UP000248806"/>
    </source>
</evidence>
<keyword evidence="10" id="KW-0456">Lyase</keyword>
<dbReference type="InterPro" id="IPR050147">
    <property type="entry name" value="Ser/Thr_Dehydratase"/>
</dbReference>
<feature type="domain" description="Tryptophan synthase beta chain-like PALP" evidence="14">
    <location>
        <begin position="161"/>
        <end position="444"/>
    </location>
</feature>
<evidence type="ECO:0000256" key="4">
    <source>
        <dbReference type="ARBA" id="ARBA00005517"/>
    </source>
</evidence>
<evidence type="ECO:0000256" key="1">
    <source>
        <dbReference type="ARBA" id="ARBA00001933"/>
    </source>
</evidence>
<dbReference type="EMBL" id="QKUF01000001">
    <property type="protein sequence ID" value="PZW36210.1"/>
    <property type="molecule type" value="Genomic_DNA"/>
</dbReference>
<dbReference type="PANTHER" id="PTHR48078:SF6">
    <property type="entry name" value="L-THREONINE DEHYDRATASE CATABOLIC TDCB"/>
    <property type="match status" value="1"/>
</dbReference>
<dbReference type="UniPathway" id="UPA00050">
    <property type="reaction ID" value="UER00065"/>
</dbReference>
<dbReference type="Proteomes" id="UP000248806">
    <property type="component" value="Unassembled WGS sequence"/>
</dbReference>
<accession>A0A326UGZ2</accession>
<dbReference type="CDD" id="cd01563">
    <property type="entry name" value="Thr-synth_1"/>
    <property type="match status" value="1"/>
</dbReference>
<dbReference type="GO" id="GO:0003941">
    <property type="term" value="F:L-serine ammonia-lyase activity"/>
    <property type="evidence" value="ECO:0007669"/>
    <property type="project" value="TreeGrafter"/>
</dbReference>
<dbReference type="RefSeq" id="WP_211325991.1">
    <property type="nucleotide sequence ID" value="NZ_BIFX01000001.1"/>
</dbReference>
<dbReference type="GO" id="GO:0009097">
    <property type="term" value="P:isoleucine biosynthetic process"/>
    <property type="evidence" value="ECO:0007669"/>
    <property type="project" value="TreeGrafter"/>
</dbReference>
<comment type="cofactor">
    <cofactor evidence="1 13">
        <name>pyridoxal 5'-phosphate</name>
        <dbReference type="ChEBI" id="CHEBI:597326"/>
    </cofactor>
</comment>
<organism evidence="15 16">
    <name type="scientific">Thermosporothrix hazakensis</name>
    <dbReference type="NCBI Taxonomy" id="644383"/>
    <lineage>
        <taxon>Bacteria</taxon>
        <taxon>Bacillati</taxon>
        <taxon>Chloroflexota</taxon>
        <taxon>Ktedonobacteria</taxon>
        <taxon>Ktedonobacterales</taxon>
        <taxon>Thermosporotrichaceae</taxon>
        <taxon>Thermosporothrix</taxon>
    </lineage>
</organism>
<dbReference type="EC" id="4.2.3.1" evidence="5 12"/>
<evidence type="ECO:0000256" key="11">
    <source>
        <dbReference type="ARBA" id="ARBA00049144"/>
    </source>
</evidence>
<dbReference type="AlphaFoldDB" id="A0A326UGZ2"/>
<reference evidence="15 16" key="1">
    <citation type="submission" date="2018-06" db="EMBL/GenBank/DDBJ databases">
        <title>Genomic Encyclopedia of Archaeal and Bacterial Type Strains, Phase II (KMG-II): from individual species to whole genera.</title>
        <authorList>
            <person name="Goeker M."/>
        </authorList>
    </citation>
    <scope>NUCLEOTIDE SEQUENCE [LARGE SCALE GENOMIC DNA]</scope>
    <source>
        <strain evidence="15 16">ATCC BAA-1881</strain>
    </source>
</reference>